<accession>A0A9D0YUE9</accession>
<comment type="caution">
    <text evidence="1">The sequence shown here is derived from an EMBL/GenBank/DDBJ whole genome shotgun (WGS) entry which is preliminary data.</text>
</comment>
<evidence type="ECO:0000313" key="1">
    <source>
        <dbReference type="EMBL" id="HIQ62157.1"/>
    </source>
</evidence>
<dbReference type="AlphaFoldDB" id="A0A9D0YUE9"/>
<evidence type="ECO:0000313" key="2">
    <source>
        <dbReference type="Proteomes" id="UP000886819"/>
    </source>
</evidence>
<protein>
    <submittedName>
        <fullName evidence="1">Uncharacterized protein</fullName>
    </submittedName>
</protein>
<reference evidence="1" key="1">
    <citation type="submission" date="2020-10" db="EMBL/GenBank/DDBJ databases">
        <authorList>
            <person name="Gilroy R."/>
        </authorList>
    </citation>
    <scope>NUCLEOTIDE SEQUENCE</scope>
    <source>
        <strain evidence="1">ChiHile30-977</strain>
    </source>
</reference>
<dbReference type="EMBL" id="DVFI01000013">
    <property type="protein sequence ID" value="HIQ62157.1"/>
    <property type="molecule type" value="Genomic_DNA"/>
</dbReference>
<name>A0A9D0YUE9_9FIRM</name>
<gene>
    <name evidence="1" type="ORF">IAA66_01045</name>
</gene>
<dbReference type="Proteomes" id="UP000886819">
    <property type="component" value="Unassembled WGS sequence"/>
</dbReference>
<organism evidence="1 2">
    <name type="scientific">Candidatus Avichristensenella intestinipullorum</name>
    <dbReference type="NCBI Taxonomy" id="2840693"/>
    <lineage>
        <taxon>Bacteria</taxon>
        <taxon>Bacillati</taxon>
        <taxon>Bacillota</taxon>
        <taxon>Clostridia</taxon>
        <taxon>Candidatus Avichristensenella</taxon>
    </lineage>
</organism>
<sequence>MKKIRNPALFVPEPQCMRSSLLPFDDFCQCSWLIVHPRHHTADVDELPADMMSFRAGIANLFAPSKKESIFTGIMNMPMKHIAVFIIISPMKRDEVMAHNYMLAAVGDFLYRCDILKIPFGGLTEFSGIMIAANQNFSAVEPFKKGWPL</sequence>
<reference evidence="1" key="2">
    <citation type="journal article" date="2021" name="PeerJ">
        <title>Extensive microbial diversity within the chicken gut microbiome revealed by metagenomics and culture.</title>
        <authorList>
            <person name="Gilroy R."/>
            <person name="Ravi A."/>
            <person name="Getino M."/>
            <person name="Pursley I."/>
            <person name="Horton D.L."/>
            <person name="Alikhan N.F."/>
            <person name="Baker D."/>
            <person name="Gharbi K."/>
            <person name="Hall N."/>
            <person name="Watson M."/>
            <person name="Adriaenssens E.M."/>
            <person name="Foster-Nyarko E."/>
            <person name="Jarju S."/>
            <person name="Secka A."/>
            <person name="Antonio M."/>
            <person name="Oren A."/>
            <person name="Chaudhuri R.R."/>
            <person name="La Ragione R."/>
            <person name="Hildebrand F."/>
            <person name="Pallen M.J."/>
        </authorList>
    </citation>
    <scope>NUCLEOTIDE SEQUENCE</scope>
    <source>
        <strain evidence="1">ChiHile30-977</strain>
    </source>
</reference>
<proteinExistence type="predicted"/>